<dbReference type="EMBL" id="CP157947">
    <property type="protein sequence ID" value="XBS71378.1"/>
    <property type="molecule type" value="Genomic_DNA"/>
</dbReference>
<keyword evidence="1" id="KW-0812">Transmembrane</keyword>
<protein>
    <submittedName>
        <fullName evidence="2">Uncharacterized protein</fullName>
    </submittedName>
</protein>
<accession>A0AAU7QE58</accession>
<keyword evidence="1" id="KW-0472">Membrane</keyword>
<feature type="transmembrane region" description="Helical" evidence="1">
    <location>
        <begin position="29"/>
        <end position="49"/>
    </location>
</feature>
<organism evidence="2">
    <name type="scientific">Acerihabitans sp. KWT182</name>
    <dbReference type="NCBI Taxonomy" id="3157919"/>
    <lineage>
        <taxon>Bacteria</taxon>
        <taxon>Pseudomonadati</taxon>
        <taxon>Pseudomonadota</taxon>
        <taxon>Gammaproteobacteria</taxon>
        <taxon>Enterobacterales</taxon>
        <taxon>Pectobacteriaceae</taxon>
        <taxon>Acerihabitans</taxon>
    </lineage>
</organism>
<reference evidence="2" key="1">
    <citation type="submission" date="2024-06" db="EMBL/GenBank/DDBJ databases">
        <authorList>
            <person name="Coelho C."/>
            <person name="Bento M."/>
            <person name="Garcia E."/>
            <person name="Camelo A."/>
            <person name="Brandao I."/>
            <person name="Espirito Santo C."/>
            <person name="Trovao J."/>
            <person name="Verissimo A."/>
            <person name="Costa J."/>
            <person name="Tiago I."/>
        </authorList>
    </citation>
    <scope>NUCLEOTIDE SEQUENCE</scope>
    <source>
        <strain evidence="2">KWT182</strain>
    </source>
</reference>
<proteinExistence type="predicted"/>
<gene>
    <name evidence="2" type="ORF">ABK905_10810</name>
</gene>
<keyword evidence="1" id="KW-1133">Transmembrane helix</keyword>
<sequence length="59" mass="6664">MLGPEAELAFRQSLMLSNNNLSIFIDRPISAGILGAIVIIVLFSIYSRMKQRRKVLAMR</sequence>
<dbReference type="AlphaFoldDB" id="A0AAU7QE58"/>
<evidence type="ECO:0000313" key="2">
    <source>
        <dbReference type="EMBL" id="XBS71378.1"/>
    </source>
</evidence>
<name>A0AAU7QE58_9GAMM</name>
<evidence type="ECO:0000256" key="1">
    <source>
        <dbReference type="SAM" id="Phobius"/>
    </source>
</evidence>